<dbReference type="GO" id="GO:0005829">
    <property type="term" value="C:cytosol"/>
    <property type="evidence" value="ECO:0007669"/>
    <property type="project" value="TreeGrafter"/>
</dbReference>
<dbReference type="PANTHER" id="PTHR30137">
    <property type="entry name" value="LUCIFERASE-LIKE MONOOXYGENASE"/>
    <property type="match status" value="1"/>
</dbReference>
<dbReference type="GO" id="GO:0004497">
    <property type="term" value="F:monooxygenase activity"/>
    <property type="evidence" value="ECO:0007669"/>
    <property type="project" value="UniProtKB-KW"/>
</dbReference>
<dbReference type="AlphaFoldDB" id="A0A235EKW2"/>
<dbReference type="RefSeq" id="WP_094289801.1">
    <property type="nucleotide sequence ID" value="NZ_NOIG01000008.1"/>
</dbReference>
<accession>A0A235EKW2</accession>
<reference evidence="2 3" key="1">
    <citation type="submission" date="2017-07" db="EMBL/GenBank/DDBJ databases">
        <title>Acidovorax KNDSW TSA 6 genome sequence and assembly.</title>
        <authorList>
            <person name="Mayilraj S."/>
        </authorList>
    </citation>
    <scope>NUCLEOTIDE SEQUENCE [LARGE SCALE GENOMIC DNA]</scope>
    <source>
        <strain evidence="2 3">KNDSW-TSA6</strain>
    </source>
</reference>
<dbReference type="EMBL" id="NOIG01000008">
    <property type="protein sequence ID" value="OYD49678.1"/>
    <property type="molecule type" value="Genomic_DNA"/>
</dbReference>
<feature type="domain" description="Luciferase-like" evidence="1">
    <location>
        <begin position="26"/>
        <end position="303"/>
    </location>
</feature>
<gene>
    <name evidence="2" type="ORF">CBY09_11945</name>
</gene>
<name>A0A235EKW2_9BURK</name>
<evidence type="ECO:0000259" key="1">
    <source>
        <dbReference type="Pfam" id="PF00296"/>
    </source>
</evidence>
<dbReference type="Gene3D" id="3.20.20.30">
    <property type="entry name" value="Luciferase-like domain"/>
    <property type="match status" value="1"/>
</dbReference>
<dbReference type="InterPro" id="IPR011251">
    <property type="entry name" value="Luciferase-like_dom"/>
</dbReference>
<dbReference type="InterPro" id="IPR024003">
    <property type="entry name" value="Luciferase-like_KPN01858"/>
</dbReference>
<dbReference type="GO" id="GO:0016705">
    <property type="term" value="F:oxidoreductase activity, acting on paired donors, with incorporation or reduction of molecular oxygen"/>
    <property type="evidence" value="ECO:0007669"/>
    <property type="project" value="InterPro"/>
</dbReference>
<dbReference type="Proteomes" id="UP000215441">
    <property type="component" value="Unassembled WGS sequence"/>
</dbReference>
<dbReference type="OrthoDB" id="7055978at2"/>
<dbReference type="InterPro" id="IPR036661">
    <property type="entry name" value="Luciferase-like_sf"/>
</dbReference>
<proteinExistence type="predicted"/>
<keyword evidence="3" id="KW-1185">Reference proteome</keyword>
<organism evidence="2 3">
    <name type="scientific">Acidovorax kalamii</name>
    <dbReference type="NCBI Taxonomy" id="2004485"/>
    <lineage>
        <taxon>Bacteria</taxon>
        <taxon>Pseudomonadati</taxon>
        <taxon>Pseudomonadota</taxon>
        <taxon>Betaproteobacteria</taxon>
        <taxon>Burkholderiales</taxon>
        <taxon>Comamonadaceae</taxon>
        <taxon>Acidovorax</taxon>
    </lineage>
</organism>
<keyword evidence="2" id="KW-0503">Monooxygenase</keyword>
<dbReference type="Pfam" id="PF00296">
    <property type="entry name" value="Bac_luciferase"/>
    <property type="match status" value="1"/>
</dbReference>
<dbReference type="PANTHER" id="PTHR30137:SF15">
    <property type="entry name" value="BLL6902 PROTEIN"/>
    <property type="match status" value="1"/>
</dbReference>
<dbReference type="NCBIfam" id="TIGR04027">
    <property type="entry name" value="LLM_KPN_01858"/>
    <property type="match status" value="1"/>
</dbReference>
<evidence type="ECO:0000313" key="3">
    <source>
        <dbReference type="Proteomes" id="UP000215441"/>
    </source>
</evidence>
<protein>
    <submittedName>
        <fullName evidence="2">Putative FMN-dependent luciferase-like monooxygenase</fullName>
    </submittedName>
</protein>
<dbReference type="SUPFAM" id="SSF51679">
    <property type="entry name" value="Bacterial luciferase-like"/>
    <property type="match status" value="1"/>
</dbReference>
<dbReference type="InterPro" id="IPR050766">
    <property type="entry name" value="Bact_Lucif_Oxidored"/>
</dbReference>
<sequence length="370" mass="39053">MTLSTPTPPTPTKRLGFFSRLLDDAPAGERYRLVTEQIAHAEAFGFDSAWVAQHHFHEHEGGLPSPFVFLAHVAARTRRIRLGTGIVTLPMENAVRVAEDAIVLDLLSGGRLELGVGTGGTPESFAAFGITSEDRSAVYARHLAAVRAAWAGRPLPGGDRLYPAAEQLLGRIWQATFSVAGGERAGQAGDGLMLSRTQPRTADAPNASLSDLQHPIIDAYLAALPVGSTPRIVGSRSLFVADDRNEALRLADVGLRRSAARFAAAVSPGQAPRPGPDAPLATLIAAYDVHVGTPDDVIASLRADTALARTTDIVFQVHSVDPPHAHILRSIELTATHVAPALGWVRKLPGNATAASVAAPTFATRTEAFA</sequence>
<keyword evidence="2" id="KW-0560">Oxidoreductase</keyword>
<comment type="caution">
    <text evidence="2">The sequence shown here is derived from an EMBL/GenBank/DDBJ whole genome shotgun (WGS) entry which is preliminary data.</text>
</comment>
<evidence type="ECO:0000313" key="2">
    <source>
        <dbReference type="EMBL" id="OYD49678.1"/>
    </source>
</evidence>